<dbReference type="Gene3D" id="3.30.479.20">
    <property type="entry name" value="Elongation factor Ts, dimerisation domain"/>
    <property type="match status" value="2"/>
</dbReference>
<dbReference type="FunFam" id="1.10.8.10:FF:000001">
    <property type="entry name" value="Elongation factor Ts"/>
    <property type="match status" value="1"/>
</dbReference>
<evidence type="ECO:0000313" key="9">
    <source>
        <dbReference type="Proteomes" id="UP000006461"/>
    </source>
</evidence>
<dbReference type="Proteomes" id="UP000006461">
    <property type="component" value="Chromosome"/>
</dbReference>
<comment type="similarity">
    <text evidence="1 6">Belongs to the EF-Ts family.</text>
</comment>
<evidence type="ECO:0000256" key="3">
    <source>
        <dbReference type="ARBA" id="ARBA00022768"/>
    </source>
</evidence>
<dbReference type="eggNOG" id="COG0264">
    <property type="taxonomic scope" value="Bacteria"/>
</dbReference>
<dbReference type="EMBL" id="FO203431">
    <property type="protein sequence ID" value="CCH89783.1"/>
    <property type="molecule type" value="Genomic_DNA"/>
</dbReference>
<dbReference type="OrthoDB" id="9808348at2"/>
<dbReference type="STRING" id="477641.MODMU_4399"/>
<dbReference type="GO" id="GO:0005737">
    <property type="term" value="C:cytoplasm"/>
    <property type="evidence" value="ECO:0007669"/>
    <property type="project" value="UniProtKB-SubCell"/>
</dbReference>
<feature type="region of interest" description="Involved in Mg(2+) ion dislocation from EF-Tu" evidence="6">
    <location>
        <begin position="76"/>
        <end position="79"/>
    </location>
</feature>
<dbReference type="NCBIfam" id="TIGR00116">
    <property type="entry name" value="tsf"/>
    <property type="match status" value="1"/>
</dbReference>
<gene>
    <name evidence="6 8" type="primary">tsf</name>
    <name evidence="8" type="ordered locus">MODMU_4399</name>
</gene>
<evidence type="ECO:0000256" key="4">
    <source>
        <dbReference type="ARBA" id="ARBA00022917"/>
    </source>
</evidence>
<dbReference type="InterPro" id="IPR036402">
    <property type="entry name" value="EF-Ts_dimer_sf"/>
</dbReference>
<dbReference type="HOGENOM" id="CLU_047155_0_2_11"/>
<dbReference type="PATRIC" id="fig|477641.3.peg.4110"/>
<accession>I4F2C0</accession>
<name>I4F2C0_MODI5</name>
<dbReference type="SUPFAM" id="SSF46934">
    <property type="entry name" value="UBA-like"/>
    <property type="match status" value="1"/>
</dbReference>
<dbReference type="InterPro" id="IPR009060">
    <property type="entry name" value="UBA-like_sf"/>
</dbReference>
<dbReference type="PANTHER" id="PTHR11741:SF0">
    <property type="entry name" value="ELONGATION FACTOR TS, MITOCHONDRIAL"/>
    <property type="match status" value="1"/>
</dbReference>
<evidence type="ECO:0000256" key="5">
    <source>
        <dbReference type="ARBA" id="ARBA00025453"/>
    </source>
</evidence>
<dbReference type="Gene3D" id="1.10.286.20">
    <property type="match status" value="1"/>
</dbReference>
<feature type="domain" description="Translation elongation factor EFTs/EF1B dimerisation" evidence="7">
    <location>
        <begin position="67"/>
        <end position="270"/>
    </location>
</feature>
<dbReference type="AlphaFoldDB" id="I4F2C0"/>
<dbReference type="GO" id="GO:0003746">
    <property type="term" value="F:translation elongation factor activity"/>
    <property type="evidence" value="ECO:0007669"/>
    <property type="project" value="UniProtKB-UniRule"/>
</dbReference>
<reference evidence="8 9" key="1">
    <citation type="journal article" date="2012" name="J. Bacteriol.">
        <title>Genome Sequence of Radiation-Resistant Modestobacter marinus Strain BC501, a Representative Actinobacterium That Thrives on Calcareous Stone Surfaces.</title>
        <authorList>
            <person name="Normand P."/>
            <person name="Gury J."/>
            <person name="Pujic P."/>
            <person name="Chouaia B."/>
            <person name="Crotti E."/>
            <person name="Brusetti L."/>
            <person name="Daffonchio D."/>
            <person name="Vacherie B."/>
            <person name="Barbe V."/>
            <person name="Medigue C."/>
            <person name="Calteau A."/>
            <person name="Ghodhbane-Gtari F."/>
            <person name="Essoussi I."/>
            <person name="Nouioui I."/>
            <person name="Abbassi-Ghozzi I."/>
            <person name="Gtari M."/>
        </authorList>
    </citation>
    <scope>NUCLEOTIDE SEQUENCE [LARGE SCALE GENOMIC DNA]</scope>
    <source>
        <strain evidence="9">BC 501</strain>
    </source>
</reference>
<dbReference type="CDD" id="cd14275">
    <property type="entry name" value="UBA_EF-Ts"/>
    <property type="match status" value="1"/>
</dbReference>
<dbReference type="PANTHER" id="PTHR11741">
    <property type="entry name" value="ELONGATION FACTOR TS"/>
    <property type="match status" value="1"/>
</dbReference>
<dbReference type="FunFam" id="1.10.286.20:FF:000001">
    <property type="entry name" value="Elongation factor Ts"/>
    <property type="match status" value="1"/>
</dbReference>
<comment type="subcellular location">
    <subcellularLocation>
        <location evidence="6">Cytoplasm</location>
    </subcellularLocation>
</comment>
<evidence type="ECO:0000256" key="1">
    <source>
        <dbReference type="ARBA" id="ARBA00005532"/>
    </source>
</evidence>
<dbReference type="InterPro" id="IPR018101">
    <property type="entry name" value="Transl_elong_Ts_CS"/>
</dbReference>
<evidence type="ECO:0000256" key="6">
    <source>
        <dbReference type="HAMAP-Rule" id="MF_00050"/>
    </source>
</evidence>
<dbReference type="HAMAP" id="MF_00050">
    <property type="entry name" value="EF_Ts"/>
    <property type="match status" value="1"/>
</dbReference>
<protein>
    <recommendedName>
        <fullName evidence="2 6">Elongation factor Ts</fullName>
        <shortName evidence="6">EF-Ts</shortName>
    </recommendedName>
</protein>
<keyword evidence="9" id="KW-1185">Reference proteome</keyword>
<evidence type="ECO:0000259" key="7">
    <source>
        <dbReference type="Pfam" id="PF00889"/>
    </source>
</evidence>
<proteinExistence type="inferred from homology"/>
<keyword evidence="6" id="KW-0963">Cytoplasm</keyword>
<organism evidence="8 9">
    <name type="scientific">Modestobacter italicus (strain DSM 44449 / CECT 9708 / BC 501)</name>
    <dbReference type="NCBI Taxonomy" id="2732864"/>
    <lineage>
        <taxon>Bacteria</taxon>
        <taxon>Bacillati</taxon>
        <taxon>Actinomycetota</taxon>
        <taxon>Actinomycetes</taxon>
        <taxon>Geodermatophilales</taxon>
        <taxon>Geodermatophilaceae</taxon>
        <taxon>Modestobacter</taxon>
    </lineage>
</organism>
<dbReference type="PROSITE" id="PS01126">
    <property type="entry name" value="EF_TS_1"/>
    <property type="match status" value="1"/>
</dbReference>
<dbReference type="InterPro" id="IPR014039">
    <property type="entry name" value="Transl_elong_EFTs/EF1B_dimer"/>
</dbReference>
<dbReference type="Pfam" id="PF00889">
    <property type="entry name" value="EF_TS"/>
    <property type="match status" value="1"/>
</dbReference>
<dbReference type="OMA" id="DAGMMDC"/>
<evidence type="ECO:0000313" key="8">
    <source>
        <dbReference type="EMBL" id="CCH89783.1"/>
    </source>
</evidence>
<comment type="function">
    <text evidence="5 6">Associates with the EF-Tu.GDP complex and induces the exchange of GDP to GTP. It remains bound to the aminoacyl-tRNA.EF-Tu.GTP complex up to the GTP hydrolysis stage on the ribosome.</text>
</comment>
<dbReference type="KEGG" id="mmar:MODMU_4399"/>
<sequence>MPAFTAADVKRLRDATGAGMMDSKKALTEADGDYDKAIEFLRVKGAKDVGKRLERSTTNGVVVSRDGALLELDCETDFVAKNADFVKLAERLLDVVLAEKPADVDALLAAQVDGQTVAALVESESARIGEKLVLSRFAVFEGTTAVYLHKRATDLPPAIGVAVQYSGGDADAARSLAMHVAAARPRYLTREEVPAEAVETERRVAEQTAKEEGKPEQAIGRIVDGRVNAFYKDFVLLEQPSITEPKRTVQQVIGDAGLTVERFVRFEVGQA</sequence>
<keyword evidence="3 6" id="KW-0251">Elongation factor</keyword>
<dbReference type="SUPFAM" id="SSF54713">
    <property type="entry name" value="Elongation factor Ts (EF-Ts), dimerisation domain"/>
    <property type="match status" value="1"/>
</dbReference>
<dbReference type="InterPro" id="IPR001816">
    <property type="entry name" value="Transl_elong_EFTs/EF1B"/>
</dbReference>
<keyword evidence="4 6" id="KW-0648">Protein biosynthesis</keyword>
<dbReference type="Gene3D" id="1.10.8.10">
    <property type="entry name" value="DNA helicase RuvA subunit, C-terminal domain"/>
    <property type="match status" value="1"/>
</dbReference>
<evidence type="ECO:0000256" key="2">
    <source>
        <dbReference type="ARBA" id="ARBA00016956"/>
    </source>
</evidence>